<accession>A0A1L8D3G1</accession>
<dbReference type="Pfam" id="PF13534">
    <property type="entry name" value="Fer4_17"/>
    <property type="match status" value="1"/>
</dbReference>
<dbReference type="Gene3D" id="1.10.1060.10">
    <property type="entry name" value="Alpha-helical ferredoxin"/>
    <property type="match status" value="1"/>
</dbReference>
<keyword evidence="5" id="KW-0560">Oxidoreductase</keyword>
<keyword evidence="6" id="KW-0408">Iron</keyword>
<sequence length="890" mass="99642">MEKLKEIFQERFRDNYLERILYSHDMGVIPSAVKKTFNSLPDAVVQPVNKEEIKQLVIYAQTAKIPIVPRGAATAGFGGAVPTKGGIVVDFIRMKNIISFNPEKQTVTVEPGLVWQELDEYLNRYGYTLRLYPTSYPGSTVGGWVAQGGTGIGSYKFGSFLENIVEVKAILGDGTEKIFAGDELKLIYGLEGITGLIYEVTIKIMPRKEEVPVLAAFPELENLSSLMDSLEKENLPLWSVNLMSPEFVKLQQKAQNHHILPEDKYFLNFVLLSPTQKDLDSLTATLNRFGGKIMPSAIAEEEWNNRFYPMRLKRLGPSIVASEVLLPKNQAWRFLTETKNKFKGEFAFEGTFAAKDQITFLGFLLADERKLNFPLLYANSLVVNDLAFKMNGRIFALGMYFTDYAEEFLGKDLVSKILNFKQKTDPSGILNPGKILPPSLDKNSPLKALNAAMKSANFSKSLLGGLGKLLGGSREDNGNGKAVKGLPAEMVEESYICAQCGFCRTNCTVFMPDPWESNSPRGKWYLLNQYAKGEIELNEELVSSLVLCTTCKKCDVVCQTNLPNAERWIGLRPIVNEKGYIITGLDLVKENVVNTGNFWGVPKEAKNWLLPDIEYVEEGEIAYWPGCWASIIMKNMPQNIARIMNKAGVPFVYLGDAEGCCGLYHALGGYQEQFAEKVRENYRNLKARGIKKLILSCPGCFATFTENYHQIAHHLGINWDIETEHVTVFLNRLIEQGKLKFTEPLNVKVTYHDSCHVGRWFNIYDEPRNVLKALPGVELVEMQHNREKGLCCGLVASFHSMPTVAYSGQKRIQEAIDTQADYIVTNCAGCGSQMNYTSNALNAKVRQKDITDLVAMALGINDIFDPTEPIKNYMEAAIKLLAPSCVMLKK</sequence>
<dbReference type="OrthoDB" id="5241828at2"/>
<dbReference type="PANTHER" id="PTHR43255">
    <property type="entry name" value="IRON-SULFUR-BINDING OXIDOREDUCTASE FADF-RELATED-RELATED"/>
    <property type="match status" value="1"/>
</dbReference>
<dbReference type="AlphaFoldDB" id="A0A1L8D3G1"/>
<dbReference type="GO" id="GO:0005886">
    <property type="term" value="C:plasma membrane"/>
    <property type="evidence" value="ECO:0007669"/>
    <property type="project" value="TreeGrafter"/>
</dbReference>
<dbReference type="EMBL" id="BDJL01000055">
    <property type="protein sequence ID" value="GAV25712.1"/>
    <property type="molecule type" value="Genomic_DNA"/>
</dbReference>
<dbReference type="InterPro" id="IPR004017">
    <property type="entry name" value="Cys_rich_dom"/>
</dbReference>
<dbReference type="GO" id="GO:0016491">
    <property type="term" value="F:oxidoreductase activity"/>
    <property type="evidence" value="ECO:0007669"/>
    <property type="project" value="UniProtKB-KW"/>
</dbReference>
<evidence type="ECO:0000256" key="4">
    <source>
        <dbReference type="ARBA" id="ARBA00022827"/>
    </source>
</evidence>
<dbReference type="SUPFAM" id="SSF55103">
    <property type="entry name" value="FAD-linked oxidases, C-terminal domain"/>
    <property type="match status" value="1"/>
</dbReference>
<dbReference type="InterPro" id="IPR006094">
    <property type="entry name" value="Oxid_FAD_bind_N"/>
</dbReference>
<dbReference type="Pfam" id="PF02754">
    <property type="entry name" value="CCG"/>
    <property type="match status" value="2"/>
</dbReference>
<dbReference type="Pfam" id="PF01565">
    <property type="entry name" value="FAD_binding_4"/>
    <property type="match status" value="1"/>
</dbReference>
<dbReference type="InterPro" id="IPR016166">
    <property type="entry name" value="FAD-bd_PCMH"/>
</dbReference>
<proteinExistence type="predicted"/>
<evidence type="ECO:0000256" key="6">
    <source>
        <dbReference type="ARBA" id="ARBA00023004"/>
    </source>
</evidence>
<feature type="domain" description="FAD-binding PCMH-type" evidence="8">
    <location>
        <begin position="37"/>
        <end position="207"/>
    </location>
</feature>
<protein>
    <submittedName>
        <fullName evidence="9">Heterodisulfide reductase</fullName>
    </submittedName>
</protein>
<keyword evidence="7" id="KW-0411">Iron-sulfur</keyword>
<evidence type="ECO:0000256" key="3">
    <source>
        <dbReference type="ARBA" id="ARBA00022723"/>
    </source>
</evidence>
<dbReference type="InterPro" id="IPR016164">
    <property type="entry name" value="FAD-linked_Oxase-like_C"/>
</dbReference>
<evidence type="ECO:0000313" key="9">
    <source>
        <dbReference type="EMBL" id="GAV25712.1"/>
    </source>
</evidence>
<dbReference type="RefSeq" id="WP_075865910.1">
    <property type="nucleotide sequence ID" value="NZ_BDJL01000055.1"/>
</dbReference>
<dbReference type="InterPro" id="IPR004113">
    <property type="entry name" value="FAD-bd_oxidored_4_C"/>
</dbReference>
<evidence type="ECO:0000259" key="8">
    <source>
        <dbReference type="PROSITE" id="PS51387"/>
    </source>
</evidence>
<organism evidence="9 10">
    <name type="scientific">Carboxydothermus islandicus</name>
    <dbReference type="NCBI Taxonomy" id="661089"/>
    <lineage>
        <taxon>Bacteria</taxon>
        <taxon>Bacillati</taxon>
        <taxon>Bacillota</taxon>
        <taxon>Clostridia</taxon>
        <taxon>Thermoanaerobacterales</taxon>
        <taxon>Thermoanaerobacteraceae</taxon>
        <taxon>Carboxydothermus</taxon>
    </lineage>
</organism>
<dbReference type="PANTHER" id="PTHR43255:SF1">
    <property type="entry name" value="IRON-SULFUR-BINDING OXIDOREDUCTASE FADF-RELATED"/>
    <property type="match status" value="1"/>
</dbReference>
<dbReference type="InterPro" id="IPR009051">
    <property type="entry name" value="Helical_ferredxn"/>
</dbReference>
<gene>
    <name evidence="9" type="ORF">ciss_16450</name>
</gene>
<name>A0A1L8D3G1_9THEO</name>
<dbReference type="Pfam" id="PF02913">
    <property type="entry name" value="FAD-oxidase_C"/>
    <property type="match status" value="1"/>
</dbReference>
<dbReference type="Proteomes" id="UP000187338">
    <property type="component" value="Unassembled WGS sequence"/>
</dbReference>
<reference evidence="10" key="1">
    <citation type="submission" date="2016-12" db="EMBL/GenBank/DDBJ databases">
        <title>Draft Genome Sequences od Carboxydothermus pertinax and islandicus, Hydrogenogenic Carboxydotrophic Bacteria.</title>
        <authorList>
            <person name="Fukuyama Y."/>
            <person name="Ohmae K."/>
            <person name="Yoneda Y."/>
            <person name="Yoshida T."/>
            <person name="Sako Y."/>
        </authorList>
    </citation>
    <scope>NUCLEOTIDE SEQUENCE [LARGE SCALE GENOMIC DNA]</scope>
    <source>
        <strain evidence="10">SET</strain>
    </source>
</reference>
<dbReference type="Gene3D" id="3.30.465.10">
    <property type="match status" value="1"/>
</dbReference>
<keyword evidence="2" id="KW-0285">Flavoprotein</keyword>
<evidence type="ECO:0000256" key="2">
    <source>
        <dbReference type="ARBA" id="ARBA00022630"/>
    </source>
</evidence>
<evidence type="ECO:0000256" key="1">
    <source>
        <dbReference type="ARBA" id="ARBA00022485"/>
    </source>
</evidence>
<evidence type="ECO:0000256" key="7">
    <source>
        <dbReference type="ARBA" id="ARBA00023014"/>
    </source>
</evidence>
<dbReference type="PROSITE" id="PS51387">
    <property type="entry name" value="FAD_PCMH"/>
    <property type="match status" value="1"/>
</dbReference>
<evidence type="ECO:0000313" key="10">
    <source>
        <dbReference type="Proteomes" id="UP000187338"/>
    </source>
</evidence>
<dbReference type="GO" id="GO:0046872">
    <property type="term" value="F:metal ion binding"/>
    <property type="evidence" value="ECO:0007669"/>
    <property type="project" value="UniProtKB-KW"/>
</dbReference>
<dbReference type="STRING" id="661089.ciss_16450"/>
<comment type="caution">
    <text evidence="9">The sequence shown here is derived from an EMBL/GenBank/DDBJ whole genome shotgun (WGS) entry which is preliminary data.</text>
</comment>
<keyword evidence="10" id="KW-1185">Reference proteome</keyword>
<keyword evidence="3" id="KW-0479">Metal-binding</keyword>
<dbReference type="GO" id="GO:0071949">
    <property type="term" value="F:FAD binding"/>
    <property type="evidence" value="ECO:0007669"/>
    <property type="project" value="InterPro"/>
</dbReference>
<dbReference type="GO" id="GO:0051539">
    <property type="term" value="F:4 iron, 4 sulfur cluster binding"/>
    <property type="evidence" value="ECO:0007669"/>
    <property type="project" value="UniProtKB-KW"/>
</dbReference>
<dbReference type="InterPro" id="IPR016169">
    <property type="entry name" value="FAD-bd_PCMH_sub2"/>
</dbReference>
<dbReference type="InterPro" id="IPR051460">
    <property type="entry name" value="HdrC_iron-sulfur_subunit"/>
</dbReference>
<dbReference type="SUPFAM" id="SSF46548">
    <property type="entry name" value="alpha-helical ferredoxin"/>
    <property type="match status" value="1"/>
</dbReference>
<keyword evidence="1" id="KW-0004">4Fe-4S</keyword>
<dbReference type="SUPFAM" id="SSF56176">
    <property type="entry name" value="FAD-binding/transporter-associated domain-like"/>
    <property type="match status" value="1"/>
</dbReference>
<dbReference type="InterPro" id="IPR036318">
    <property type="entry name" value="FAD-bd_PCMH-like_sf"/>
</dbReference>
<keyword evidence="4" id="KW-0274">FAD</keyword>
<evidence type="ECO:0000256" key="5">
    <source>
        <dbReference type="ARBA" id="ARBA00023002"/>
    </source>
</evidence>